<dbReference type="PANTHER" id="PTHR30042:SF2">
    <property type="entry name" value="POTASSIUM-TRANSPORTING ATPASE KDPC SUBUNIT"/>
    <property type="match status" value="1"/>
</dbReference>
<evidence type="ECO:0000256" key="9">
    <source>
        <dbReference type="ARBA" id="ARBA00023065"/>
    </source>
</evidence>
<dbReference type="NCBIfam" id="NF001454">
    <property type="entry name" value="PRK00315.1"/>
    <property type="match status" value="1"/>
</dbReference>
<keyword evidence="9 11" id="KW-0406">Ion transport</keyword>
<evidence type="ECO:0000256" key="11">
    <source>
        <dbReference type="HAMAP-Rule" id="MF_00276"/>
    </source>
</evidence>
<comment type="caution">
    <text evidence="12">The sequence shown here is derived from an EMBL/GenBank/DDBJ whole genome shotgun (WGS) entry which is preliminary data.</text>
</comment>
<dbReference type="PANTHER" id="PTHR30042">
    <property type="entry name" value="POTASSIUM-TRANSPORTING ATPASE C CHAIN"/>
    <property type="match status" value="1"/>
</dbReference>
<comment type="similarity">
    <text evidence="11">Belongs to the KdpC family.</text>
</comment>
<organism evidence="12 13">
    <name type="scientific">Paenibacillus shirakamiensis</name>
    <dbReference type="NCBI Taxonomy" id="1265935"/>
    <lineage>
        <taxon>Bacteria</taxon>
        <taxon>Bacillati</taxon>
        <taxon>Bacillota</taxon>
        <taxon>Bacilli</taxon>
        <taxon>Bacillales</taxon>
        <taxon>Paenibacillaceae</taxon>
        <taxon>Paenibacillus</taxon>
    </lineage>
</organism>
<evidence type="ECO:0000256" key="5">
    <source>
        <dbReference type="ARBA" id="ARBA00022741"/>
    </source>
</evidence>
<keyword evidence="6 11" id="KW-0067">ATP-binding</keyword>
<evidence type="ECO:0000256" key="1">
    <source>
        <dbReference type="ARBA" id="ARBA00022448"/>
    </source>
</evidence>
<evidence type="ECO:0000313" key="13">
    <source>
        <dbReference type="Proteomes" id="UP001519288"/>
    </source>
</evidence>
<evidence type="ECO:0000256" key="10">
    <source>
        <dbReference type="ARBA" id="ARBA00023136"/>
    </source>
</evidence>
<comment type="subcellular location">
    <subcellularLocation>
        <location evidence="11">Cell membrane</location>
        <topology evidence="11">Single-pass membrane protein</topology>
    </subcellularLocation>
</comment>
<dbReference type="RefSeq" id="WP_209865378.1">
    <property type="nucleotide sequence ID" value="NZ_JAGGLD010000008.1"/>
</dbReference>
<name>A0ABS4JN11_9BACL</name>
<evidence type="ECO:0000313" key="12">
    <source>
        <dbReference type="EMBL" id="MBP2002406.1"/>
    </source>
</evidence>
<comment type="subunit">
    <text evidence="11">The system is composed of three essential subunits: KdpA, KdpB and KdpC.</text>
</comment>
<dbReference type="Pfam" id="PF02669">
    <property type="entry name" value="KdpC"/>
    <property type="match status" value="1"/>
</dbReference>
<evidence type="ECO:0000256" key="2">
    <source>
        <dbReference type="ARBA" id="ARBA00022475"/>
    </source>
</evidence>
<evidence type="ECO:0000256" key="7">
    <source>
        <dbReference type="ARBA" id="ARBA00022958"/>
    </source>
</evidence>
<dbReference type="Proteomes" id="UP001519288">
    <property type="component" value="Unassembled WGS sequence"/>
</dbReference>
<gene>
    <name evidence="11" type="primary">kdpC</name>
    <name evidence="12" type="ORF">J2Z69_003479</name>
</gene>
<keyword evidence="4 11" id="KW-0812">Transmembrane</keyword>
<keyword evidence="13" id="KW-1185">Reference proteome</keyword>
<accession>A0ABS4JN11</accession>
<evidence type="ECO:0000256" key="3">
    <source>
        <dbReference type="ARBA" id="ARBA00022538"/>
    </source>
</evidence>
<sequence length="186" mass="19536">MKMILIPLRASLVLLLLCGVVYPLVTTGIAQVVFPYQANGSLMTQGNTIQGSMLIAQSVDSPKLFHPRASNAKYDPTASAGSNQAVASDTYLADQKVKVEEWRKANPALQTVPADLVTGSGSGLDPDLSPNGALAQIPGISKATGIPEATLTSLVQSTTKGRSLGVFGEPHVNVNELNRSILKLIQ</sequence>
<dbReference type="PIRSF" id="PIRSF001296">
    <property type="entry name" value="K_ATPase_KdpC"/>
    <property type="match status" value="1"/>
</dbReference>
<proteinExistence type="inferred from homology"/>
<dbReference type="NCBIfam" id="TIGR00681">
    <property type="entry name" value="kdpC"/>
    <property type="match status" value="1"/>
</dbReference>
<keyword evidence="2 11" id="KW-1003">Cell membrane</keyword>
<protein>
    <recommendedName>
        <fullName evidence="11">Potassium-transporting ATPase KdpC subunit</fullName>
    </recommendedName>
    <alternativeName>
        <fullName evidence="11">ATP phosphohydrolase [potassium-transporting] C chain</fullName>
    </alternativeName>
    <alternativeName>
        <fullName evidence="11">Potassium-binding and translocating subunit C</fullName>
    </alternativeName>
    <alternativeName>
        <fullName evidence="11">Potassium-translocating ATPase C chain</fullName>
    </alternativeName>
</protein>
<dbReference type="InterPro" id="IPR003820">
    <property type="entry name" value="KdpC"/>
</dbReference>
<reference evidence="12 13" key="1">
    <citation type="submission" date="2021-03" db="EMBL/GenBank/DDBJ databases">
        <title>Genomic Encyclopedia of Type Strains, Phase IV (KMG-IV): sequencing the most valuable type-strain genomes for metagenomic binning, comparative biology and taxonomic classification.</title>
        <authorList>
            <person name="Goeker M."/>
        </authorList>
    </citation>
    <scope>NUCLEOTIDE SEQUENCE [LARGE SCALE GENOMIC DNA]</scope>
    <source>
        <strain evidence="12 13">DSM 26806</strain>
    </source>
</reference>
<dbReference type="HAMAP" id="MF_00276">
    <property type="entry name" value="KdpC"/>
    <property type="match status" value="1"/>
</dbReference>
<keyword evidence="10 11" id="KW-0472">Membrane</keyword>
<comment type="function">
    <text evidence="11">Part of the high-affinity ATP-driven potassium transport (or Kdp) system, which catalyzes the hydrolysis of ATP coupled with the electrogenic transport of potassium into the cytoplasm. This subunit acts as a catalytic chaperone that increases the ATP-binding affinity of the ATP-hydrolyzing subunit KdpB by the formation of a transient KdpB/KdpC/ATP ternary complex.</text>
</comment>
<dbReference type="EMBL" id="JAGGLD010000008">
    <property type="protein sequence ID" value="MBP2002406.1"/>
    <property type="molecule type" value="Genomic_DNA"/>
</dbReference>
<keyword evidence="8 11" id="KW-1133">Transmembrane helix</keyword>
<evidence type="ECO:0000256" key="4">
    <source>
        <dbReference type="ARBA" id="ARBA00022692"/>
    </source>
</evidence>
<evidence type="ECO:0000256" key="8">
    <source>
        <dbReference type="ARBA" id="ARBA00022989"/>
    </source>
</evidence>
<keyword evidence="3 11" id="KW-0633">Potassium transport</keyword>
<keyword evidence="1 11" id="KW-0813">Transport</keyword>
<evidence type="ECO:0000256" key="6">
    <source>
        <dbReference type="ARBA" id="ARBA00022840"/>
    </source>
</evidence>
<keyword evidence="5 11" id="KW-0547">Nucleotide-binding</keyword>
<keyword evidence="7 11" id="KW-0630">Potassium</keyword>